<name>X1HRV1_9ZZZZ</name>
<dbReference type="EMBL" id="BARU01024231">
    <property type="protein sequence ID" value="GAH47988.1"/>
    <property type="molecule type" value="Genomic_DNA"/>
</dbReference>
<protein>
    <submittedName>
        <fullName evidence="1">Uncharacterized protein</fullName>
    </submittedName>
</protein>
<reference evidence="1" key="1">
    <citation type="journal article" date="2014" name="Front. Microbiol.">
        <title>High frequency of phylogenetically diverse reductive dehalogenase-homologous genes in deep subseafloor sedimentary metagenomes.</title>
        <authorList>
            <person name="Kawai M."/>
            <person name="Futagami T."/>
            <person name="Toyoda A."/>
            <person name="Takaki Y."/>
            <person name="Nishi S."/>
            <person name="Hori S."/>
            <person name="Arai W."/>
            <person name="Tsubouchi T."/>
            <person name="Morono Y."/>
            <person name="Uchiyama I."/>
            <person name="Ito T."/>
            <person name="Fujiyama A."/>
            <person name="Inagaki F."/>
            <person name="Takami H."/>
        </authorList>
    </citation>
    <scope>NUCLEOTIDE SEQUENCE</scope>
    <source>
        <strain evidence="1">Expedition CK06-06</strain>
    </source>
</reference>
<accession>X1HRV1</accession>
<dbReference type="AlphaFoldDB" id="X1HRV1"/>
<feature type="non-terminal residue" evidence="1">
    <location>
        <position position="1"/>
    </location>
</feature>
<organism evidence="1">
    <name type="scientific">marine sediment metagenome</name>
    <dbReference type="NCBI Taxonomy" id="412755"/>
    <lineage>
        <taxon>unclassified sequences</taxon>
        <taxon>metagenomes</taxon>
        <taxon>ecological metagenomes</taxon>
    </lineage>
</organism>
<comment type="caution">
    <text evidence="1">The sequence shown here is derived from an EMBL/GenBank/DDBJ whole genome shotgun (WGS) entry which is preliminary data.</text>
</comment>
<evidence type="ECO:0000313" key="1">
    <source>
        <dbReference type="EMBL" id="GAH47988.1"/>
    </source>
</evidence>
<gene>
    <name evidence="1" type="ORF">S03H2_39222</name>
</gene>
<proteinExistence type="predicted"/>
<sequence>NKAVFFFKIDPARTVGAQAYPPIPKMTSGLYFNIKKID</sequence>